<dbReference type="InterPro" id="IPR008579">
    <property type="entry name" value="UGlyAH_Cupin_dom"/>
</dbReference>
<dbReference type="CDD" id="cd02227">
    <property type="entry name" value="cupin_TM1112-like"/>
    <property type="match status" value="1"/>
</dbReference>
<dbReference type="Proteomes" id="UP000295361">
    <property type="component" value="Unassembled WGS sequence"/>
</dbReference>
<dbReference type="RefSeq" id="WP_133699999.1">
    <property type="nucleotide sequence ID" value="NZ_SNXS01000002.1"/>
</dbReference>
<dbReference type="EMBL" id="SNXS01000002">
    <property type="protein sequence ID" value="TDP72541.1"/>
    <property type="molecule type" value="Genomic_DNA"/>
</dbReference>
<dbReference type="Gene3D" id="2.60.120.10">
    <property type="entry name" value="Jelly Rolls"/>
    <property type="match status" value="1"/>
</dbReference>
<sequence length="118" mass="12680">MPITILKQSHALAGLQDEGAVARPLSAPTATTRGRPVELEGSGNNRSGIWECTPGRFERQLANAEVMHILTGACSFTPTGGETLQITAGDTLFFPAHTTGVWDIKETLRKVYVVMAQD</sequence>
<dbReference type="PANTHER" id="PTHR40943:SF1">
    <property type="entry name" value="CYTOPLASMIC PROTEIN"/>
    <property type="match status" value="1"/>
</dbReference>
<dbReference type="OrthoDB" id="9799053at2"/>
<protein>
    <submittedName>
        <fullName evidence="3">Transcriptional regulator</fullName>
    </submittedName>
</protein>
<evidence type="ECO:0000313" key="3">
    <source>
        <dbReference type="EMBL" id="TDP72541.1"/>
    </source>
</evidence>
<gene>
    <name evidence="3" type="ORF">DES47_102286</name>
</gene>
<evidence type="ECO:0000256" key="1">
    <source>
        <dbReference type="SAM" id="MobiDB-lite"/>
    </source>
</evidence>
<dbReference type="AlphaFoldDB" id="A0A4R6QRY2"/>
<evidence type="ECO:0000259" key="2">
    <source>
        <dbReference type="Pfam" id="PF05899"/>
    </source>
</evidence>
<dbReference type="InterPro" id="IPR014710">
    <property type="entry name" value="RmlC-like_jellyroll"/>
</dbReference>
<dbReference type="InParanoid" id="A0A4R6QRY2"/>
<reference evidence="3 4" key="1">
    <citation type="submission" date="2019-03" db="EMBL/GenBank/DDBJ databases">
        <title>Genomic Encyclopedia of Type Strains, Phase IV (KMG-IV): sequencing the most valuable type-strain genomes for metagenomic binning, comparative biology and taxonomic classification.</title>
        <authorList>
            <person name="Goeker M."/>
        </authorList>
    </citation>
    <scope>NUCLEOTIDE SEQUENCE [LARGE SCALE GENOMIC DNA]</scope>
    <source>
        <strain evidence="3 4">DSM 16998</strain>
    </source>
</reference>
<name>A0A4R6QRY2_9BURK</name>
<keyword evidence="4" id="KW-1185">Reference proteome</keyword>
<proteinExistence type="predicted"/>
<dbReference type="InterPro" id="IPR011051">
    <property type="entry name" value="RmlC_Cupin_sf"/>
</dbReference>
<dbReference type="Pfam" id="PF05899">
    <property type="entry name" value="Cupin_3"/>
    <property type="match status" value="1"/>
</dbReference>
<feature type="region of interest" description="Disordered" evidence="1">
    <location>
        <begin position="23"/>
        <end position="45"/>
    </location>
</feature>
<dbReference type="SUPFAM" id="SSF51182">
    <property type="entry name" value="RmlC-like cupins"/>
    <property type="match status" value="1"/>
</dbReference>
<dbReference type="PANTHER" id="PTHR40943">
    <property type="entry name" value="CYTOPLASMIC PROTEIN-RELATED"/>
    <property type="match status" value="1"/>
</dbReference>
<accession>A0A4R6QRY2</accession>
<evidence type="ECO:0000313" key="4">
    <source>
        <dbReference type="Proteomes" id="UP000295361"/>
    </source>
</evidence>
<feature type="domain" description="(S)-ureidoglycine aminohydrolase cupin" evidence="2">
    <location>
        <begin position="40"/>
        <end position="112"/>
    </location>
</feature>
<comment type="caution">
    <text evidence="3">The sequence shown here is derived from an EMBL/GenBank/DDBJ whole genome shotgun (WGS) entry which is preliminary data.</text>
</comment>
<organism evidence="3 4">
    <name type="scientific">Roseateles toxinivorans</name>
    <dbReference type="NCBI Taxonomy" id="270368"/>
    <lineage>
        <taxon>Bacteria</taxon>
        <taxon>Pseudomonadati</taxon>
        <taxon>Pseudomonadota</taxon>
        <taxon>Betaproteobacteria</taxon>
        <taxon>Burkholderiales</taxon>
        <taxon>Sphaerotilaceae</taxon>
        <taxon>Roseateles</taxon>
    </lineage>
</organism>